<accession>A0AAX1UN99</accession>
<evidence type="ECO:0000313" key="2">
    <source>
        <dbReference type="Proteomes" id="UP000266305"/>
    </source>
</evidence>
<dbReference type="EMBL" id="QWGP01000005">
    <property type="protein sequence ID" value="RHZ96457.1"/>
    <property type="molecule type" value="Genomic_DNA"/>
</dbReference>
<name>A0AAX1UN99_CERSP</name>
<organism evidence="1 2">
    <name type="scientific">Cereibacter sphaeroides</name>
    <name type="common">Rhodobacter sphaeroides</name>
    <dbReference type="NCBI Taxonomy" id="1063"/>
    <lineage>
        <taxon>Bacteria</taxon>
        <taxon>Pseudomonadati</taxon>
        <taxon>Pseudomonadota</taxon>
        <taxon>Alphaproteobacteria</taxon>
        <taxon>Rhodobacterales</taxon>
        <taxon>Paracoccaceae</taxon>
        <taxon>Cereibacter</taxon>
    </lineage>
</organism>
<dbReference type="RefSeq" id="WP_118999684.1">
    <property type="nucleotide sequence ID" value="NZ_QWGP01000005.1"/>
</dbReference>
<protein>
    <recommendedName>
        <fullName evidence="3">DUF2163 domain-containing protein</fullName>
    </recommendedName>
</protein>
<evidence type="ECO:0008006" key="3">
    <source>
        <dbReference type="Google" id="ProtNLM"/>
    </source>
</evidence>
<reference evidence="1 2" key="1">
    <citation type="submission" date="2018-08" db="EMBL/GenBank/DDBJ databases">
        <title>Draft genome sequence of Rhodobacter sphaeroides FY.</title>
        <authorList>
            <person name="Rayyan A."/>
            <person name="Meyer T.E."/>
            <person name="Kyndt J.A."/>
        </authorList>
    </citation>
    <scope>NUCLEOTIDE SEQUENCE [LARGE SCALE GENOMIC DNA]</scope>
    <source>
        <strain evidence="1 2">FY</strain>
    </source>
</reference>
<proteinExistence type="predicted"/>
<gene>
    <name evidence="1" type="ORF">D1114_07030</name>
</gene>
<sequence length="214" mass="23422">MLSYPPAVAAALAARGGIRARVLVWLSAKNRTTGAVETIGIWNGDDHRTITIRGSNRLYYGAGALLDVGQITRETGLTVRTLDVSMSPIAPEVQVALRGYEPRLAPAEVHHAFFDLVTDDLLAEPTRVWKGWIDAVSIQTPEEGGEASCTVSIASNAMILTRKVPVKKSDESQRRRDPDDAFFKYADISGQTRIVWGTEDEGGKKSDKVLWSKK</sequence>
<evidence type="ECO:0000313" key="1">
    <source>
        <dbReference type="EMBL" id="RHZ96457.1"/>
    </source>
</evidence>
<dbReference type="AlphaFoldDB" id="A0AAX1UN99"/>
<dbReference type="Proteomes" id="UP000266305">
    <property type="component" value="Unassembled WGS sequence"/>
</dbReference>
<comment type="caution">
    <text evidence="1">The sequence shown here is derived from an EMBL/GenBank/DDBJ whole genome shotgun (WGS) entry which is preliminary data.</text>
</comment>